<evidence type="ECO:0000313" key="3">
    <source>
        <dbReference type="EMBL" id="CAD7460730.1"/>
    </source>
</evidence>
<dbReference type="AlphaFoldDB" id="A0A7R9NYC7"/>
<feature type="coiled-coil region" evidence="1">
    <location>
        <begin position="481"/>
        <end position="529"/>
    </location>
</feature>
<dbReference type="EMBL" id="OE003971">
    <property type="protein sequence ID" value="CAD7460730.1"/>
    <property type="molecule type" value="Genomic_DNA"/>
</dbReference>
<protein>
    <submittedName>
        <fullName evidence="3">Uncharacterized protein</fullName>
    </submittedName>
</protein>
<evidence type="ECO:0000256" key="1">
    <source>
        <dbReference type="SAM" id="Coils"/>
    </source>
</evidence>
<sequence length="933" mass="104002">MQPASKNSSKKATPLAAMDSFNLSTMNQILKTRCDMDTALHPGQLPAAVLQPRMAQLETLEAKGHKTLFDKFSSREQLLPIRSRAVDQVTSQPQKNASRMASIEVSLSTTPRRKKNGGSIGGGVTGPAPAHRVTSKDIAKELEALRNALRDKENIIQSLKGELCSSVSLSRLSATYLRGHPHLLTDKEKRAAEERLNKLRHDMDNKRLAIKNLKMALDRLDITDNIDVRIQQAELEYQLGREELNLLTLLEESRNLQLCLEDAEQSRARADQATIYNCVKGCMNASLHAVELDYDPKSPQFGAGPRDNTPGLYVEWATEESGMLKGDRLCLEEVYPHLYGVRVENYFGKTTLSTPDRDSSLDLPIIGNLVYCESSVLDHATAETGGYFSSNFHYQNTISRLFITDRHSYKRFKLVNVYIMITLERPPHRVVEVNGKLVLSKTKEDMVRLLAVAPSPAQLVLLRARTAAPPATSQHALEQKLRSLHEELRVTVEQAQECERDKEALKTDNVRLTHRISYLEEQVAELLDRTKDEAQLPPATTTQRTIAAPLSSSSFSNGSSTTPGTPTKGGVKPDIQVFQKGPQVTAIVANLPGLDVGSNSPGESRQTLPTLRPKLLGHHTEPPAQNQDLRSTKSLEVTSDLSSGANHVNHIRRKQEKNLSHPMLQNARSTNSLDMSKMEHLHQKLSSRFHSQYHLPDRESHHPTKTNHSVSETSIGADGHCSRHRKHSDGHHRHRQTEYRLISEVNSARPTDYNSESSNSTYVTLNRDVRSVKSLDFDSEPNGGPRHSHEGWRYPRHKHGSRSNRSVDDGSETSSNVSYPQNWKLHNGTNGVVIDGKPQRPTPPKKPLRLSLHRATSLQVVNVSPPPPQTPPDSGRKSSKRNHKGDSHVVLQIESPSRTPSRAESCQPSLRWSTSLCPSRGVSHSSMANEKWC</sequence>
<feature type="compositionally biased region" description="Basic residues" evidence="2">
    <location>
        <begin position="722"/>
        <end position="735"/>
    </location>
</feature>
<feature type="coiled-coil region" evidence="1">
    <location>
        <begin position="135"/>
        <end position="162"/>
    </location>
</feature>
<feature type="coiled-coil region" evidence="1">
    <location>
        <begin position="189"/>
        <end position="216"/>
    </location>
</feature>
<feature type="compositionally biased region" description="Low complexity" evidence="2">
    <location>
        <begin position="551"/>
        <end position="570"/>
    </location>
</feature>
<name>A0A7R9NYC7_9NEOP</name>
<organism evidence="3">
    <name type="scientific">Timema tahoe</name>
    <dbReference type="NCBI Taxonomy" id="61484"/>
    <lineage>
        <taxon>Eukaryota</taxon>
        <taxon>Metazoa</taxon>
        <taxon>Ecdysozoa</taxon>
        <taxon>Arthropoda</taxon>
        <taxon>Hexapoda</taxon>
        <taxon>Insecta</taxon>
        <taxon>Pterygota</taxon>
        <taxon>Neoptera</taxon>
        <taxon>Polyneoptera</taxon>
        <taxon>Phasmatodea</taxon>
        <taxon>Timematodea</taxon>
        <taxon>Timematoidea</taxon>
        <taxon>Timematidae</taxon>
        <taxon>Timema</taxon>
    </lineage>
</organism>
<feature type="region of interest" description="Disordered" evidence="2">
    <location>
        <begin position="774"/>
        <end position="888"/>
    </location>
</feature>
<feature type="region of interest" description="Disordered" evidence="2">
    <location>
        <begin position="695"/>
        <end position="760"/>
    </location>
</feature>
<gene>
    <name evidence="3" type="ORF">TTEB3V08_LOCUS8648</name>
</gene>
<keyword evidence="1" id="KW-0175">Coiled coil</keyword>
<evidence type="ECO:0000256" key="2">
    <source>
        <dbReference type="SAM" id="MobiDB-lite"/>
    </source>
</evidence>
<feature type="compositionally biased region" description="Polar residues" evidence="2">
    <location>
        <begin position="812"/>
        <end position="821"/>
    </location>
</feature>
<reference evidence="3" key="1">
    <citation type="submission" date="2020-11" db="EMBL/GenBank/DDBJ databases">
        <authorList>
            <person name="Tran Van P."/>
        </authorList>
    </citation>
    <scope>NUCLEOTIDE SEQUENCE</scope>
</reference>
<feature type="region of interest" description="Disordered" evidence="2">
    <location>
        <begin position="110"/>
        <end position="133"/>
    </location>
</feature>
<accession>A0A7R9NYC7</accession>
<proteinExistence type="predicted"/>
<feature type="region of interest" description="Disordered" evidence="2">
    <location>
        <begin position="530"/>
        <end position="570"/>
    </location>
</feature>
<feature type="compositionally biased region" description="Polar residues" evidence="2">
    <location>
        <begin position="744"/>
        <end position="760"/>
    </location>
</feature>